<sequence length="92" mass="10583">SIDVWIDLNNDGQFDENTERLLSEDGRNVGYRNGVHDLSIIIPAMSDYNMLNVPHTMRVILGRDPYNRKACHNDGYGEARDYIVHITRQSGY</sequence>
<dbReference type="InterPro" id="IPR045474">
    <property type="entry name" value="GEVED"/>
</dbReference>
<evidence type="ECO:0000313" key="2">
    <source>
        <dbReference type="EMBL" id="CAF1600102.1"/>
    </source>
</evidence>
<evidence type="ECO:0000259" key="1">
    <source>
        <dbReference type="Pfam" id="PF20009"/>
    </source>
</evidence>
<proteinExistence type="predicted"/>
<feature type="domain" description="GEVED" evidence="1">
    <location>
        <begin position="2"/>
        <end position="84"/>
    </location>
</feature>
<accession>A0A816AU09</accession>
<gene>
    <name evidence="2" type="ORF">XAT740_LOCUS47604</name>
</gene>
<comment type="caution">
    <text evidence="2">The sequence shown here is derived from an EMBL/GenBank/DDBJ whole genome shotgun (WGS) entry which is preliminary data.</text>
</comment>
<organism evidence="2 3">
    <name type="scientific">Adineta ricciae</name>
    <name type="common">Rotifer</name>
    <dbReference type="NCBI Taxonomy" id="249248"/>
    <lineage>
        <taxon>Eukaryota</taxon>
        <taxon>Metazoa</taxon>
        <taxon>Spiralia</taxon>
        <taxon>Gnathifera</taxon>
        <taxon>Rotifera</taxon>
        <taxon>Eurotatoria</taxon>
        <taxon>Bdelloidea</taxon>
        <taxon>Adinetida</taxon>
        <taxon>Adinetidae</taxon>
        <taxon>Adineta</taxon>
    </lineage>
</organism>
<dbReference type="EMBL" id="CAJNOR010006638">
    <property type="protein sequence ID" value="CAF1600102.1"/>
    <property type="molecule type" value="Genomic_DNA"/>
</dbReference>
<dbReference type="Pfam" id="PF20009">
    <property type="entry name" value="GEVED"/>
    <property type="match status" value="1"/>
</dbReference>
<protein>
    <recommendedName>
        <fullName evidence="1">GEVED domain-containing protein</fullName>
    </recommendedName>
</protein>
<dbReference type="Proteomes" id="UP000663828">
    <property type="component" value="Unassembled WGS sequence"/>
</dbReference>
<feature type="non-terminal residue" evidence="2">
    <location>
        <position position="1"/>
    </location>
</feature>
<reference evidence="2" key="1">
    <citation type="submission" date="2021-02" db="EMBL/GenBank/DDBJ databases">
        <authorList>
            <person name="Nowell W R."/>
        </authorList>
    </citation>
    <scope>NUCLEOTIDE SEQUENCE</scope>
</reference>
<name>A0A816AU09_ADIRI</name>
<keyword evidence="3" id="KW-1185">Reference proteome</keyword>
<dbReference type="AlphaFoldDB" id="A0A816AU09"/>
<evidence type="ECO:0000313" key="3">
    <source>
        <dbReference type="Proteomes" id="UP000663828"/>
    </source>
</evidence>